<evidence type="ECO:0000313" key="3">
    <source>
        <dbReference type="Proteomes" id="UP000265618"/>
    </source>
</evidence>
<feature type="compositionally biased region" description="Basic and acidic residues" evidence="1">
    <location>
        <begin position="69"/>
        <end position="78"/>
    </location>
</feature>
<comment type="caution">
    <text evidence="2">The sequence shown here is derived from an EMBL/GenBank/DDBJ whole genome shotgun (WGS) entry which is preliminary data.</text>
</comment>
<dbReference type="EMBL" id="BDIP01000155">
    <property type="protein sequence ID" value="GCA62092.1"/>
    <property type="molecule type" value="Genomic_DNA"/>
</dbReference>
<name>A0A391P037_9EUKA</name>
<protein>
    <submittedName>
        <fullName evidence="2">Uncharacterized protein</fullName>
    </submittedName>
</protein>
<feature type="non-terminal residue" evidence="2">
    <location>
        <position position="1"/>
    </location>
</feature>
<feature type="compositionally biased region" description="Basic and acidic residues" evidence="1">
    <location>
        <begin position="28"/>
        <end position="39"/>
    </location>
</feature>
<proteinExistence type="predicted"/>
<feature type="region of interest" description="Disordered" evidence="1">
    <location>
        <begin position="28"/>
        <end position="78"/>
    </location>
</feature>
<reference evidence="2 3" key="1">
    <citation type="journal article" date="2018" name="PLoS ONE">
        <title>The draft genome of Kipferlia bialata reveals reductive genome evolution in fornicate parasites.</title>
        <authorList>
            <person name="Tanifuji G."/>
            <person name="Takabayashi S."/>
            <person name="Kume K."/>
            <person name="Takagi M."/>
            <person name="Nakayama T."/>
            <person name="Kamikawa R."/>
            <person name="Inagaki Y."/>
            <person name="Hashimoto T."/>
        </authorList>
    </citation>
    <scope>NUCLEOTIDE SEQUENCE [LARGE SCALE GENOMIC DNA]</scope>
    <source>
        <strain evidence="2">NY0173</strain>
    </source>
</reference>
<evidence type="ECO:0000313" key="2">
    <source>
        <dbReference type="EMBL" id="GCA62092.1"/>
    </source>
</evidence>
<organism evidence="2 3">
    <name type="scientific">Kipferlia bialata</name>
    <dbReference type="NCBI Taxonomy" id="797122"/>
    <lineage>
        <taxon>Eukaryota</taxon>
        <taxon>Metamonada</taxon>
        <taxon>Carpediemonas-like organisms</taxon>
        <taxon>Kipferlia</taxon>
    </lineage>
</organism>
<accession>A0A391P037</accession>
<sequence>EAQLERNTTTREAQLMHREMLLRRREQEVRELEMSRHQDQQQVPMHMGQDINTEHTGPTHMEMPQPPSVKRERPTLPL</sequence>
<dbReference type="AlphaFoldDB" id="A0A391P037"/>
<keyword evidence="3" id="KW-1185">Reference proteome</keyword>
<dbReference type="Proteomes" id="UP000265618">
    <property type="component" value="Unassembled WGS sequence"/>
</dbReference>
<gene>
    <name evidence="2" type="ORF">KIPB_001152</name>
</gene>
<evidence type="ECO:0000256" key="1">
    <source>
        <dbReference type="SAM" id="MobiDB-lite"/>
    </source>
</evidence>